<feature type="region of interest" description="Disordered" evidence="1">
    <location>
        <begin position="605"/>
        <end position="699"/>
    </location>
</feature>
<dbReference type="PANTHER" id="PTHR14187">
    <property type="entry name" value="ALPHA KINASE/ELONGATION FACTOR 2 KINASE"/>
    <property type="match status" value="1"/>
</dbReference>
<dbReference type="InterPro" id="IPR043129">
    <property type="entry name" value="ATPase_NBD"/>
</dbReference>
<reference evidence="2 3" key="1">
    <citation type="journal article" date="2020" name="ISME J.">
        <title>Uncovering the hidden diversity of litter-decomposition mechanisms in mushroom-forming fungi.</title>
        <authorList>
            <person name="Floudas D."/>
            <person name="Bentzer J."/>
            <person name="Ahren D."/>
            <person name="Johansson T."/>
            <person name="Persson P."/>
            <person name="Tunlid A."/>
        </authorList>
    </citation>
    <scope>NUCLEOTIDE SEQUENCE [LARGE SCALE GENOMIC DNA]</scope>
    <source>
        <strain evidence="2 3">CBS 146.42</strain>
    </source>
</reference>
<dbReference type="Gene3D" id="3.30.420.40">
    <property type="match status" value="2"/>
</dbReference>
<evidence type="ECO:0000313" key="3">
    <source>
        <dbReference type="Proteomes" id="UP000559027"/>
    </source>
</evidence>
<evidence type="ECO:0000256" key="1">
    <source>
        <dbReference type="SAM" id="MobiDB-lite"/>
    </source>
</evidence>
<dbReference type="OrthoDB" id="2963168at2759"/>
<protein>
    <submittedName>
        <fullName evidence="2">Uncharacterized protein</fullName>
    </submittedName>
</protein>
<organism evidence="2 3">
    <name type="scientific">Leucocoprinus leucothites</name>
    <dbReference type="NCBI Taxonomy" id="201217"/>
    <lineage>
        <taxon>Eukaryota</taxon>
        <taxon>Fungi</taxon>
        <taxon>Dikarya</taxon>
        <taxon>Basidiomycota</taxon>
        <taxon>Agaricomycotina</taxon>
        <taxon>Agaricomycetes</taxon>
        <taxon>Agaricomycetidae</taxon>
        <taxon>Agaricales</taxon>
        <taxon>Agaricineae</taxon>
        <taxon>Agaricaceae</taxon>
        <taxon>Leucocoprinus</taxon>
    </lineage>
</organism>
<sequence>MSERKPYSGSGRKLLLAFDVGTTYSGISYSILDPGLKPEIHGVHKFPGQISAGGDAKIPSIMYYDQNGRMRAAGAEAEREGIEIMAEEEGWVKTKWFKLHLRPKGLDFSSSSISLPPLPLQKTVVEVLSDFLRYLNECAKQYIQENHPGVGSDLWTGSEIHYILPHPNGWEGPQRSLMRQAAEMACLVPSGGRNQLSFVSEGEASLNRCIEKGLLNDSIRGGEGVIIVDAGGGTIDMSVYALDPKSRGKWFEEIAQPQCHLNGSITVTEEAGKYLSRALKQSKYHDDIPIIKEKFDAKAKCAFRNPDEPYYVQFGTVRDRDPSLSIQAGKLRLEGKDIATFFEPSIECIIKGVLAQESSSHQTVTSVFLVGGFSNNGYLFKRVKNTLERRGLLVSRPDTRLNKAVADGAVAGVLDRPIRSRISRNAFGVECSIIYDSMLRDHVQRKSQCIETLSGEKAIPNGFNLLLHKDTRVLETEEFRCSYTRGVWNPRELQTMEKQILCYHGSLSADKYKWIYNDSANYRVVCTVKADLTGISIPRCINPKGQAYYKVSLDVILLFGATELKAKIAWKENGKERRRDAEVIYETEDLDSFQDVEGSRLFSESFNTNVPSNAAGPNQVSTTEDERIRDTSPLSWVTVISKKKRKDKKKPAHDESKPREKPAHDENKPKRKPARLNKSPSAAEPDLESDSEAGNWDAWAKGWDAGAGWY</sequence>
<dbReference type="AlphaFoldDB" id="A0A8H5D7T3"/>
<name>A0A8H5D7T3_9AGAR</name>
<accession>A0A8H5D7T3</accession>
<dbReference type="EMBL" id="JAACJO010000008">
    <property type="protein sequence ID" value="KAF5355161.1"/>
    <property type="molecule type" value="Genomic_DNA"/>
</dbReference>
<evidence type="ECO:0000313" key="2">
    <source>
        <dbReference type="EMBL" id="KAF5355161.1"/>
    </source>
</evidence>
<dbReference type="Gene3D" id="3.90.640.10">
    <property type="entry name" value="Actin, Chain A, domain 4"/>
    <property type="match status" value="1"/>
</dbReference>
<dbReference type="PANTHER" id="PTHR14187:SF5">
    <property type="entry name" value="HEAT SHOCK 70 KDA PROTEIN 12A"/>
    <property type="match status" value="1"/>
</dbReference>
<feature type="compositionally biased region" description="Basic and acidic residues" evidence="1">
    <location>
        <begin position="652"/>
        <end position="668"/>
    </location>
</feature>
<gene>
    <name evidence="2" type="ORF">D9756_005596</name>
</gene>
<feature type="compositionally biased region" description="Basic residues" evidence="1">
    <location>
        <begin position="641"/>
        <end position="651"/>
    </location>
</feature>
<dbReference type="SUPFAM" id="SSF53067">
    <property type="entry name" value="Actin-like ATPase domain"/>
    <property type="match status" value="2"/>
</dbReference>
<dbReference type="Proteomes" id="UP000559027">
    <property type="component" value="Unassembled WGS sequence"/>
</dbReference>
<keyword evidence="3" id="KW-1185">Reference proteome</keyword>
<proteinExistence type="predicted"/>
<comment type="caution">
    <text evidence="2">The sequence shown here is derived from an EMBL/GenBank/DDBJ whole genome shotgun (WGS) entry which is preliminary data.</text>
</comment>
<dbReference type="CDD" id="cd10170">
    <property type="entry name" value="ASKHA_NBD_HSP70"/>
    <property type="match status" value="1"/>
</dbReference>
<feature type="compositionally biased region" description="Polar residues" evidence="1">
    <location>
        <begin position="605"/>
        <end position="622"/>
    </location>
</feature>